<reference evidence="2" key="1">
    <citation type="journal article" date="2019" name="Int. J. Syst. Evol. Microbiol.">
        <title>The Global Catalogue of Microorganisms (GCM) 10K type strain sequencing project: providing services to taxonomists for standard genome sequencing and annotation.</title>
        <authorList>
            <consortium name="The Broad Institute Genomics Platform"/>
            <consortium name="The Broad Institute Genome Sequencing Center for Infectious Disease"/>
            <person name="Wu L."/>
            <person name="Ma J."/>
        </authorList>
    </citation>
    <scope>NUCLEOTIDE SEQUENCE [LARGE SCALE GENOMIC DNA]</scope>
    <source>
        <strain evidence="2">CCUG 2113</strain>
    </source>
</reference>
<gene>
    <name evidence="1" type="ORF">ACFOW3_25695</name>
</gene>
<protein>
    <submittedName>
        <fullName evidence="1">Uncharacterized protein</fullName>
    </submittedName>
</protein>
<name>A0ABV8DI89_9BURK</name>
<dbReference type="EMBL" id="JBHSAJ010000160">
    <property type="protein sequence ID" value="MFC3938016.1"/>
    <property type="molecule type" value="Genomic_DNA"/>
</dbReference>
<comment type="caution">
    <text evidence="1">The sequence shown here is derived from an EMBL/GenBank/DDBJ whole genome shotgun (WGS) entry which is preliminary data.</text>
</comment>
<evidence type="ECO:0000313" key="2">
    <source>
        <dbReference type="Proteomes" id="UP001595693"/>
    </source>
</evidence>
<sequence>MTVFDLHAVTLELISKGHGSLPVCTTDGRARYPFQVFPSAGEPAGPDALLIYPRPDAHFSPVCWPEPDAPACKTTEWNTLADELKTHAEPFQPPATLRDELSAAQFQALERFAAKHGQEWKAALSAAWASGQDESIPDGSLLRQIRNQLGPEWLEGFQGLL</sequence>
<dbReference type="RefSeq" id="WP_156358785.1">
    <property type="nucleotide sequence ID" value="NZ_JAMXAX010000143.1"/>
</dbReference>
<keyword evidence="2" id="KW-1185">Reference proteome</keyword>
<evidence type="ECO:0000313" key="1">
    <source>
        <dbReference type="EMBL" id="MFC3938016.1"/>
    </source>
</evidence>
<organism evidence="1 2">
    <name type="scientific">Acidovorax facilis</name>
    <dbReference type="NCBI Taxonomy" id="12917"/>
    <lineage>
        <taxon>Bacteria</taxon>
        <taxon>Pseudomonadati</taxon>
        <taxon>Pseudomonadota</taxon>
        <taxon>Betaproteobacteria</taxon>
        <taxon>Burkholderiales</taxon>
        <taxon>Comamonadaceae</taxon>
        <taxon>Acidovorax</taxon>
    </lineage>
</organism>
<proteinExistence type="predicted"/>
<accession>A0ABV8DI89</accession>
<dbReference type="Proteomes" id="UP001595693">
    <property type="component" value="Unassembled WGS sequence"/>
</dbReference>